<evidence type="ECO:0000313" key="2">
    <source>
        <dbReference type="EMBL" id="OAO18081.1"/>
    </source>
</evidence>
<reference evidence="2 3" key="1">
    <citation type="submission" date="2016-05" db="EMBL/GenBank/DDBJ databases">
        <title>Nuclear genome of Blastocystis sp. subtype 1 NandII.</title>
        <authorList>
            <person name="Gentekaki E."/>
            <person name="Curtis B."/>
            <person name="Stairs C."/>
            <person name="Eme L."/>
            <person name="Herman E."/>
            <person name="Klimes V."/>
            <person name="Arias M.C."/>
            <person name="Elias M."/>
            <person name="Hilliou F."/>
            <person name="Klute M."/>
            <person name="Malik S.-B."/>
            <person name="Pightling A."/>
            <person name="Rachubinski R."/>
            <person name="Salas D."/>
            <person name="Schlacht A."/>
            <person name="Suga H."/>
            <person name="Archibald J."/>
            <person name="Ball S.G."/>
            <person name="Clark G."/>
            <person name="Dacks J."/>
            <person name="Van Der Giezen M."/>
            <person name="Tsaousis A."/>
            <person name="Roger A."/>
        </authorList>
    </citation>
    <scope>NUCLEOTIDE SEQUENCE [LARGE SCALE GENOMIC DNA]</scope>
    <source>
        <strain evidence="3">ATCC 50177 / NandII</strain>
    </source>
</reference>
<proteinExistence type="predicted"/>
<dbReference type="GO" id="GO:0045003">
    <property type="term" value="P:double-strand break repair via synthesis-dependent strand annealing"/>
    <property type="evidence" value="ECO:0007669"/>
    <property type="project" value="TreeGrafter"/>
</dbReference>
<protein>
    <submittedName>
        <fullName evidence="2">DNA repair protein XRCC3-like protein</fullName>
    </submittedName>
</protein>
<organism evidence="2 3">
    <name type="scientific">Blastocystis sp. subtype 1 (strain ATCC 50177 / NandII)</name>
    <dbReference type="NCBI Taxonomy" id="478820"/>
    <lineage>
        <taxon>Eukaryota</taxon>
        <taxon>Sar</taxon>
        <taxon>Stramenopiles</taxon>
        <taxon>Bigyra</taxon>
        <taxon>Opalozoa</taxon>
        <taxon>Opalinata</taxon>
        <taxon>Blastocystidae</taxon>
        <taxon>Blastocystis</taxon>
    </lineage>
</organism>
<keyword evidence="3" id="KW-1185">Reference proteome</keyword>
<dbReference type="InterPro" id="IPR027417">
    <property type="entry name" value="P-loop_NTPase"/>
</dbReference>
<feature type="domain" description="RecA family profile 1" evidence="1">
    <location>
        <begin position="19"/>
        <end position="196"/>
    </location>
</feature>
<sequence>MSSILSQVQTASQLYEQQRKAFLTTGCSSIDICLKGGIPLHGISEIVGEASAGKTQLAIQLAINAILPCSERGVNGKVLYIETESSFPYSRLVEMSTYFCKKHPAYSVNSITENIYVESVRTFEALQSLINSLENRLQSPGVGDIKLVIIDSIASLFRGETSLDYLRRAEVFRGLYMRMNTYCQTLDLTFVITNQITSFYGSKTEFLSKRAGNAVVPSLGPTITQFTHHRYMLCRRNETYPAPSIADLDEFTTVCGDNEKGIPSNQLRDFYILFSPITGCRRTVFTVTVDGVLAT</sequence>
<dbReference type="InterPro" id="IPR020588">
    <property type="entry name" value="RecA_ATP-bd"/>
</dbReference>
<dbReference type="PANTHER" id="PTHR46487">
    <property type="entry name" value="DNA REPAIR PROTEIN XRCC3"/>
    <property type="match status" value="1"/>
</dbReference>
<dbReference type="GO" id="GO:0005524">
    <property type="term" value="F:ATP binding"/>
    <property type="evidence" value="ECO:0007669"/>
    <property type="project" value="UniProtKB-KW"/>
</dbReference>
<dbReference type="OrthoDB" id="1861185at2759"/>
<dbReference type="EMBL" id="LXWW01000008">
    <property type="protein sequence ID" value="OAO18081.1"/>
    <property type="molecule type" value="Genomic_DNA"/>
</dbReference>
<dbReference type="Gene3D" id="3.40.50.300">
    <property type="entry name" value="P-loop containing nucleotide triphosphate hydrolases"/>
    <property type="match status" value="1"/>
</dbReference>
<dbReference type="Pfam" id="PF08423">
    <property type="entry name" value="Rad51"/>
    <property type="match status" value="1"/>
</dbReference>
<dbReference type="PROSITE" id="PS50162">
    <property type="entry name" value="RECA_2"/>
    <property type="match status" value="1"/>
</dbReference>
<dbReference type="InterPro" id="IPR013632">
    <property type="entry name" value="Rad51_C"/>
</dbReference>
<dbReference type="PANTHER" id="PTHR46487:SF1">
    <property type="entry name" value="DNA REPAIR PROTEIN XRCC3"/>
    <property type="match status" value="1"/>
</dbReference>
<dbReference type="SUPFAM" id="SSF52540">
    <property type="entry name" value="P-loop containing nucleoside triphosphate hydrolases"/>
    <property type="match status" value="1"/>
</dbReference>
<dbReference type="GO" id="GO:0033065">
    <property type="term" value="C:Rad51C-XRCC3 complex"/>
    <property type="evidence" value="ECO:0007669"/>
    <property type="project" value="TreeGrafter"/>
</dbReference>
<name>A0A196SPG9_BLAHN</name>
<dbReference type="GO" id="GO:0000722">
    <property type="term" value="P:telomere maintenance via recombination"/>
    <property type="evidence" value="ECO:0007669"/>
    <property type="project" value="TreeGrafter"/>
</dbReference>
<dbReference type="GO" id="GO:0005657">
    <property type="term" value="C:replication fork"/>
    <property type="evidence" value="ECO:0007669"/>
    <property type="project" value="TreeGrafter"/>
</dbReference>
<comment type="caution">
    <text evidence="2">The sequence shown here is derived from an EMBL/GenBank/DDBJ whole genome shotgun (WGS) entry which is preliminary data.</text>
</comment>
<dbReference type="GO" id="GO:0071140">
    <property type="term" value="P:resolution of mitotic recombination intermediates"/>
    <property type="evidence" value="ECO:0007669"/>
    <property type="project" value="TreeGrafter"/>
</dbReference>
<dbReference type="STRING" id="478820.A0A196SPG9"/>
<dbReference type="GO" id="GO:0090656">
    <property type="term" value="P:t-circle formation"/>
    <property type="evidence" value="ECO:0007669"/>
    <property type="project" value="TreeGrafter"/>
</dbReference>
<dbReference type="Proteomes" id="UP000078348">
    <property type="component" value="Unassembled WGS sequence"/>
</dbReference>
<evidence type="ECO:0000259" key="1">
    <source>
        <dbReference type="PROSITE" id="PS50162"/>
    </source>
</evidence>
<dbReference type="GO" id="GO:0000400">
    <property type="term" value="F:four-way junction DNA binding"/>
    <property type="evidence" value="ECO:0007669"/>
    <property type="project" value="TreeGrafter"/>
</dbReference>
<dbReference type="AlphaFoldDB" id="A0A196SPG9"/>
<dbReference type="GO" id="GO:0140664">
    <property type="term" value="F:ATP-dependent DNA damage sensor activity"/>
    <property type="evidence" value="ECO:0007669"/>
    <property type="project" value="InterPro"/>
</dbReference>
<evidence type="ECO:0000313" key="3">
    <source>
        <dbReference type="Proteomes" id="UP000078348"/>
    </source>
</evidence>
<accession>A0A196SPG9</accession>
<gene>
    <name evidence="2" type="ORF">AV274_0182</name>
</gene>